<dbReference type="InterPro" id="IPR038418">
    <property type="entry name" value="6-PTP_synth/QueD_sf"/>
</dbReference>
<dbReference type="RefSeq" id="YP_010671719.1">
    <property type="nucleotide sequence ID" value="NC_070970.1"/>
</dbReference>
<reference evidence="1 2" key="1">
    <citation type="journal article" date="2020" name="Phage (New Rochelle)">
        <title>A New High-Throughput Screening Method for Phages: Enabling Crude Isolation and Fast Identification of Diverse Phages with Therapeutic Potential.</title>
        <authorList>
            <person name="Olsen N.S."/>
            <person name="Hendriksen N.B."/>
            <person name="Hansen L.H."/>
            <person name="Kot W."/>
        </authorList>
    </citation>
    <scope>NUCLEOTIDE SEQUENCE [LARGE SCALE GENOMIC DNA]</scope>
</reference>
<protein>
    <submittedName>
        <fullName evidence="1">QueD</fullName>
    </submittedName>
</protein>
<organism evidence="1 2">
    <name type="scientific">Pseudomonas phage Iggy</name>
    <dbReference type="NCBI Taxonomy" id="2592193"/>
    <lineage>
        <taxon>Viruses</taxon>
        <taxon>Duplodnaviria</taxon>
        <taxon>Heunggongvirae</taxon>
        <taxon>Uroviricota</taxon>
        <taxon>Caudoviricetes</taxon>
        <taxon>Queuovirinae</taxon>
        <taxon>Iggyvirus</taxon>
        <taxon>Iggyvirus iggy</taxon>
    </lineage>
</organism>
<dbReference type="GeneID" id="77947974"/>
<accession>A0A7S5AYV9</accession>
<dbReference type="SUPFAM" id="SSF55620">
    <property type="entry name" value="Tetrahydrobiopterin biosynthesis enzymes-like"/>
    <property type="match status" value="1"/>
</dbReference>
<evidence type="ECO:0000313" key="2">
    <source>
        <dbReference type="Proteomes" id="UP000617051"/>
    </source>
</evidence>
<dbReference type="KEGG" id="vg:77947974"/>
<name>A0A7S5AYV9_9CAUD</name>
<dbReference type="Proteomes" id="UP000617051">
    <property type="component" value="Segment"/>
</dbReference>
<dbReference type="Pfam" id="PF01242">
    <property type="entry name" value="PTPS"/>
    <property type="match status" value="1"/>
</dbReference>
<evidence type="ECO:0000313" key="1">
    <source>
        <dbReference type="EMBL" id="QEA09767.1"/>
    </source>
</evidence>
<sequence>MSKKYRSTKTYGHEQGLSCCFRQWRATHSHCSLLHGYAISVALEFEADELDQRNWVVDFGALGEVKEFLQYSFDHTLMVAQDDPELDTLTGLNGLGLARCIVLPRVGCEAFAEYIADFVQGWLQREGLAPRVNLAKVEVREHGANSAIYYPQ</sequence>
<dbReference type="Gene3D" id="3.30.479.10">
    <property type="entry name" value="6-pyruvoyl tetrahydropterin synthase/QueD"/>
    <property type="match status" value="1"/>
</dbReference>
<proteinExistence type="predicted"/>
<dbReference type="InterPro" id="IPR007115">
    <property type="entry name" value="6-PTP_synth/QueD"/>
</dbReference>
<dbReference type="EMBL" id="MN029011">
    <property type="protein sequence ID" value="QEA09767.1"/>
    <property type="molecule type" value="Genomic_DNA"/>
</dbReference>
<keyword evidence="2" id="KW-1185">Reference proteome</keyword>